<keyword evidence="12" id="KW-0564">Palmitate</keyword>
<dbReference type="PANTHER" id="PTHR33619">
    <property type="entry name" value="POLYSACCHARIDE EXPORT PROTEIN GFCE-RELATED"/>
    <property type="match status" value="1"/>
</dbReference>
<dbReference type="Pfam" id="PF10531">
    <property type="entry name" value="SLBB"/>
    <property type="match status" value="5"/>
</dbReference>
<feature type="domain" description="Soluble ligand binding" evidence="19">
    <location>
        <begin position="274"/>
        <end position="317"/>
    </location>
</feature>
<keyword evidence="22" id="KW-1185">Reference proteome</keyword>
<comment type="similarity">
    <text evidence="2">Belongs to the BexD/CtrA/VexA family.</text>
</comment>
<dbReference type="Gene3D" id="3.10.560.10">
    <property type="entry name" value="Outer membrane lipoprotein wza domain like"/>
    <property type="match status" value="6"/>
</dbReference>
<evidence type="ECO:0000256" key="14">
    <source>
        <dbReference type="ARBA" id="ARBA00023288"/>
    </source>
</evidence>
<feature type="region of interest" description="Disordered" evidence="15">
    <location>
        <begin position="95"/>
        <end position="166"/>
    </location>
</feature>
<evidence type="ECO:0000256" key="3">
    <source>
        <dbReference type="ARBA" id="ARBA00022448"/>
    </source>
</evidence>
<feature type="domain" description="Soluble ligand binding" evidence="19">
    <location>
        <begin position="529"/>
        <end position="581"/>
    </location>
</feature>
<gene>
    <name evidence="21" type="ORF">U0035_02945</name>
</gene>
<evidence type="ECO:0000256" key="13">
    <source>
        <dbReference type="ARBA" id="ARBA00023237"/>
    </source>
</evidence>
<evidence type="ECO:0000256" key="9">
    <source>
        <dbReference type="ARBA" id="ARBA00023065"/>
    </source>
</evidence>
<evidence type="ECO:0000256" key="12">
    <source>
        <dbReference type="ARBA" id="ARBA00023139"/>
    </source>
</evidence>
<evidence type="ECO:0000313" key="22">
    <source>
        <dbReference type="Proteomes" id="UP001325680"/>
    </source>
</evidence>
<evidence type="ECO:0000256" key="5">
    <source>
        <dbReference type="ARBA" id="ARBA00022597"/>
    </source>
</evidence>
<keyword evidence="3" id="KW-0813">Transport</keyword>
<evidence type="ECO:0000256" key="7">
    <source>
        <dbReference type="ARBA" id="ARBA00022729"/>
    </source>
</evidence>
<feature type="region of interest" description="Disordered" evidence="15">
    <location>
        <begin position="27"/>
        <end position="79"/>
    </location>
</feature>
<keyword evidence="7 17" id="KW-0732">Signal</keyword>
<dbReference type="InterPro" id="IPR003715">
    <property type="entry name" value="Poly_export_N"/>
</dbReference>
<feature type="domain" description="SLBB" evidence="20">
    <location>
        <begin position="625"/>
        <end position="695"/>
    </location>
</feature>
<organism evidence="21 22">
    <name type="scientific">Niabella yanshanensis</name>
    <dbReference type="NCBI Taxonomy" id="577386"/>
    <lineage>
        <taxon>Bacteria</taxon>
        <taxon>Pseudomonadati</taxon>
        <taxon>Bacteroidota</taxon>
        <taxon>Chitinophagia</taxon>
        <taxon>Chitinophagales</taxon>
        <taxon>Chitinophagaceae</taxon>
        <taxon>Niabella</taxon>
    </lineage>
</organism>
<proteinExistence type="inferred from homology"/>
<evidence type="ECO:0000256" key="16">
    <source>
        <dbReference type="SAM" id="Phobius"/>
    </source>
</evidence>
<evidence type="ECO:0000259" key="20">
    <source>
        <dbReference type="Pfam" id="PF22461"/>
    </source>
</evidence>
<reference evidence="21 22" key="1">
    <citation type="submission" date="2023-12" db="EMBL/GenBank/DDBJ databases">
        <title>Genome sequencing and assembly of bacterial species from a model synthetic community.</title>
        <authorList>
            <person name="Hogle S.L."/>
        </authorList>
    </citation>
    <scope>NUCLEOTIDE SEQUENCE [LARGE SCALE GENOMIC DNA]</scope>
    <source>
        <strain evidence="21 22">HAMBI_3031</strain>
    </source>
</reference>
<evidence type="ECO:0000256" key="17">
    <source>
        <dbReference type="SAM" id="SignalP"/>
    </source>
</evidence>
<evidence type="ECO:0000256" key="1">
    <source>
        <dbReference type="ARBA" id="ARBA00004571"/>
    </source>
</evidence>
<dbReference type="RefSeq" id="WP_245957840.1">
    <property type="nucleotide sequence ID" value="NZ_CP139960.1"/>
</dbReference>
<keyword evidence="11 16" id="KW-0472">Membrane</keyword>
<dbReference type="Pfam" id="PF02563">
    <property type="entry name" value="Poly_export"/>
    <property type="match status" value="1"/>
</dbReference>
<evidence type="ECO:0000256" key="10">
    <source>
        <dbReference type="ARBA" id="ARBA00023114"/>
    </source>
</evidence>
<feature type="transmembrane region" description="Helical" evidence="16">
    <location>
        <begin position="834"/>
        <end position="853"/>
    </location>
</feature>
<accession>A0ABZ0W996</accession>
<dbReference type="EMBL" id="CP139960">
    <property type="protein sequence ID" value="WQD39104.1"/>
    <property type="molecule type" value="Genomic_DNA"/>
</dbReference>
<feature type="compositionally biased region" description="Acidic residues" evidence="15">
    <location>
        <begin position="138"/>
        <end position="148"/>
    </location>
</feature>
<comment type="subcellular location">
    <subcellularLocation>
        <location evidence="1">Cell outer membrane</location>
        <topology evidence="1">Multi-pass membrane protein</topology>
    </subcellularLocation>
</comment>
<evidence type="ECO:0000256" key="15">
    <source>
        <dbReference type="SAM" id="MobiDB-lite"/>
    </source>
</evidence>
<dbReference type="Pfam" id="PF22461">
    <property type="entry name" value="SLBB_2"/>
    <property type="match status" value="1"/>
</dbReference>
<dbReference type="Gene3D" id="3.30.1950.10">
    <property type="entry name" value="wza like domain"/>
    <property type="match status" value="1"/>
</dbReference>
<feature type="chain" id="PRO_5045427508" evidence="17">
    <location>
        <begin position="26"/>
        <end position="854"/>
    </location>
</feature>
<dbReference type="InterPro" id="IPR054765">
    <property type="entry name" value="SLBB_dom"/>
</dbReference>
<dbReference type="InterPro" id="IPR049712">
    <property type="entry name" value="Poly_export"/>
</dbReference>
<evidence type="ECO:0000259" key="19">
    <source>
        <dbReference type="Pfam" id="PF10531"/>
    </source>
</evidence>
<keyword evidence="16" id="KW-1133">Transmembrane helix</keyword>
<evidence type="ECO:0000256" key="8">
    <source>
        <dbReference type="ARBA" id="ARBA00023047"/>
    </source>
</evidence>
<keyword evidence="10" id="KW-0626">Porin</keyword>
<feature type="domain" description="Soluble ligand binding" evidence="19">
    <location>
        <begin position="438"/>
        <end position="465"/>
    </location>
</feature>
<dbReference type="InterPro" id="IPR019554">
    <property type="entry name" value="Soluble_ligand-bd"/>
</dbReference>
<feature type="signal peptide" evidence="17">
    <location>
        <begin position="1"/>
        <end position="25"/>
    </location>
</feature>
<keyword evidence="8" id="KW-0625">Polysaccharide transport</keyword>
<dbReference type="Proteomes" id="UP001325680">
    <property type="component" value="Chromosome"/>
</dbReference>
<evidence type="ECO:0000256" key="2">
    <source>
        <dbReference type="ARBA" id="ARBA00009450"/>
    </source>
</evidence>
<evidence type="ECO:0000256" key="4">
    <source>
        <dbReference type="ARBA" id="ARBA00022452"/>
    </source>
</evidence>
<evidence type="ECO:0000256" key="11">
    <source>
        <dbReference type="ARBA" id="ARBA00023136"/>
    </source>
</evidence>
<keyword evidence="5" id="KW-0762">Sugar transport</keyword>
<feature type="compositionally biased region" description="Basic and acidic residues" evidence="15">
    <location>
        <begin position="149"/>
        <end position="162"/>
    </location>
</feature>
<name>A0ABZ0W996_9BACT</name>
<feature type="domain" description="Polysaccharide export protein N-terminal" evidence="18">
    <location>
        <begin position="187"/>
        <end position="251"/>
    </location>
</feature>
<keyword evidence="4" id="KW-1134">Transmembrane beta strand</keyword>
<feature type="domain" description="Soluble ligand binding" evidence="19">
    <location>
        <begin position="355"/>
        <end position="399"/>
    </location>
</feature>
<feature type="compositionally biased region" description="Polar residues" evidence="15">
    <location>
        <begin position="38"/>
        <end position="56"/>
    </location>
</feature>
<evidence type="ECO:0000313" key="21">
    <source>
        <dbReference type="EMBL" id="WQD39104.1"/>
    </source>
</evidence>
<evidence type="ECO:0000256" key="6">
    <source>
        <dbReference type="ARBA" id="ARBA00022692"/>
    </source>
</evidence>
<dbReference type="PANTHER" id="PTHR33619:SF3">
    <property type="entry name" value="POLYSACCHARIDE EXPORT PROTEIN GFCE-RELATED"/>
    <property type="match status" value="1"/>
</dbReference>
<keyword evidence="14" id="KW-0449">Lipoprotein</keyword>
<protein>
    <submittedName>
        <fullName evidence="21">SLBB domain-containing protein</fullName>
    </submittedName>
</protein>
<feature type="domain" description="Soluble ligand binding" evidence="19">
    <location>
        <begin position="750"/>
        <end position="800"/>
    </location>
</feature>
<sequence length="854" mass="93468">MKVIFSRLLISLVVPLCLFFTQVSAQNEPKGQPINPATGKQPTTNQRPATNNNGSGTEDRSPAPTPKVAPKSNDYGNLEVENMSDAQIRQMMQRMGESGMTEKQLEAAAAARGMSSTEIQKLKDRARQLNGQQPDKEESTEEEETEDEEGKKGRLADEDGPPKSRIFGAALFSSGVSPFETNTRMATPKNYVVGPDDELLIDLTGDNEASYQPRVSPEGFISLEYVGKINVAGLTIEQASSKIRSQMSGVYPGLRSGRTNLTINLGNIRSIRVIMSGEVTKPGTYTVSSLTSVFNALYMAGGPNEKGSFRNIQVIRGSQVVATIDLYDFLINGVPADNVRLEDQDIIHIPIYQIRVDVLGEVKRSAIYEIRPSESLADVLRYAGGFSDMAYKARVKIIQNTESAQKIVVKQLMEYPDFYPKNGDKVFVDPIFERFENKVDIVGPVARPGMYEFKPGMTISQLVILADSLSGDTFKERGYIIRTNADNTTTILPFNVADVMTGGNADLPLHKNDIVNISSVFDLRDGYNVTINGEVRRGGTFNFSENMKVEDLVQMAGGFRLGANPLNVEVARRIKGADMTQKDVRVAEVFHTTVNKDLSLSDSGFVLQPYDIVTIRAAEGRASLKQVQILGEVLRPGLYTIQNKNERISDIINRAGGLTAFAYSEGASLKRPGTETSLNANNDAEEERIQKANLQRLNDFSSGTALSAINLRSDLVGIQLDNILKNPQSRYDLVLEEGDIIRVPSLLQTVKVSGEVLRPINVVYVPGKSFKYYINSAGGFTDQALKRGSFISQANGSVQGTRKVLFFNNYPGVKPGAEISIPQKPVKERLSAQAWVGLGTGVASLAALIFAILK</sequence>
<keyword evidence="9" id="KW-0406">Ion transport</keyword>
<evidence type="ECO:0000259" key="18">
    <source>
        <dbReference type="Pfam" id="PF02563"/>
    </source>
</evidence>
<keyword evidence="13" id="KW-0998">Cell outer membrane</keyword>
<keyword evidence="6 16" id="KW-0812">Transmembrane</keyword>